<keyword evidence="5" id="KW-0812">Transmembrane</keyword>
<evidence type="ECO:0000313" key="6">
    <source>
        <dbReference type="Proteomes" id="UP000023152"/>
    </source>
</evidence>
<keyword evidence="2" id="KW-0129">CBS domain</keyword>
<gene>
    <name evidence="5" type="ORF">RFI_37228</name>
</gene>
<dbReference type="InterPro" id="IPR000644">
    <property type="entry name" value="CBS_dom"/>
</dbReference>
<dbReference type="GO" id="GO:0005737">
    <property type="term" value="C:cytoplasm"/>
    <property type="evidence" value="ECO:0007669"/>
    <property type="project" value="TreeGrafter"/>
</dbReference>
<dbReference type="AlphaFoldDB" id="X6LF66"/>
<evidence type="ECO:0000259" key="4">
    <source>
        <dbReference type="PROSITE" id="PS51371"/>
    </source>
</evidence>
<keyword evidence="5" id="KW-0472">Membrane</keyword>
<dbReference type="PANTHER" id="PTHR12064">
    <property type="entry name" value="METAL TRANSPORTER CNNM"/>
    <property type="match status" value="1"/>
</dbReference>
<dbReference type="InterPro" id="IPR046342">
    <property type="entry name" value="CBS_dom_sf"/>
</dbReference>
<dbReference type="PROSITE" id="PS51371">
    <property type="entry name" value="CBS"/>
    <property type="match status" value="1"/>
</dbReference>
<keyword evidence="6" id="KW-1185">Reference proteome</keyword>
<organism evidence="5 6">
    <name type="scientific">Reticulomyxa filosa</name>
    <dbReference type="NCBI Taxonomy" id="46433"/>
    <lineage>
        <taxon>Eukaryota</taxon>
        <taxon>Sar</taxon>
        <taxon>Rhizaria</taxon>
        <taxon>Retaria</taxon>
        <taxon>Foraminifera</taxon>
        <taxon>Monothalamids</taxon>
        <taxon>Reticulomyxidae</taxon>
        <taxon>Reticulomyxa</taxon>
    </lineage>
</organism>
<evidence type="ECO:0000256" key="1">
    <source>
        <dbReference type="ARBA" id="ARBA00022737"/>
    </source>
</evidence>
<dbReference type="PANTHER" id="PTHR12064:SF97">
    <property type="entry name" value="METAL TRANSPORTER CNNM-5"/>
    <property type="match status" value="1"/>
</dbReference>
<dbReference type="GO" id="GO:0010960">
    <property type="term" value="P:magnesium ion homeostasis"/>
    <property type="evidence" value="ECO:0007669"/>
    <property type="project" value="InterPro"/>
</dbReference>
<accession>X6LF66</accession>
<dbReference type="SUPFAM" id="SSF54631">
    <property type="entry name" value="CBS-domain pair"/>
    <property type="match status" value="1"/>
</dbReference>
<dbReference type="EMBL" id="ASPP01041617">
    <property type="protein sequence ID" value="ETO00219.1"/>
    <property type="molecule type" value="Genomic_DNA"/>
</dbReference>
<name>X6LF66_RETFI</name>
<dbReference type="Proteomes" id="UP000023152">
    <property type="component" value="Unassembled WGS sequence"/>
</dbReference>
<evidence type="ECO:0000256" key="2">
    <source>
        <dbReference type="PROSITE-ProRule" id="PRU00703"/>
    </source>
</evidence>
<protein>
    <submittedName>
        <fullName evidence="5">CBS domain multi-pass transmembrane protein</fullName>
    </submittedName>
</protein>
<keyword evidence="1" id="KW-0677">Repeat</keyword>
<dbReference type="GO" id="GO:0030026">
    <property type="term" value="P:intracellular manganese ion homeostasis"/>
    <property type="evidence" value="ECO:0007669"/>
    <property type="project" value="TreeGrafter"/>
</dbReference>
<comment type="caution">
    <text evidence="5">The sequence shown here is derived from an EMBL/GenBank/DDBJ whole genome shotgun (WGS) entry which is preliminary data.</text>
</comment>
<proteinExistence type="predicted"/>
<feature type="compositionally biased region" description="Basic and acidic residues" evidence="3">
    <location>
        <begin position="249"/>
        <end position="258"/>
    </location>
</feature>
<feature type="compositionally biased region" description="Polar residues" evidence="3">
    <location>
        <begin position="212"/>
        <end position="236"/>
    </location>
</feature>
<reference evidence="5 6" key="1">
    <citation type="journal article" date="2013" name="Curr. Biol.">
        <title>The Genome of the Foraminiferan Reticulomyxa filosa.</title>
        <authorList>
            <person name="Glockner G."/>
            <person name="Hulsmann N."/>
            <person name="Schleicher M."/>
            <person name="Noegel A.A."/>
            <person name="Eichinger L."/>
            <person name="Gallinger C."/>
            <person name="Pawlowski J."/>
            <person name="Sierra R."/>
            <person name="Euteneuer U."/>
            <person name="Pillet L."/>
            <person name="Moustafa A."/>
            <person name="Platzer M."/>
            <person name="Groth M."/>
            <person name="Szafranski K."/>
            <person name="Schliwa M."/>
        </authorList>
    </citation>
    <scope>NUCLEOTIDE SEQUENCE [LARGE SCALE GENOMIC DNA]</scope>
</reference>
<dbReference type="OrthoDB" id="5353557at2759"/>
<sequence length="266" mass="30219">MDVVGICLVKVLSFKNLFSFFTWAPGGGGGKKKDKLRRCQKEKKKSDYITNNDNNKIFVKGSDIGHYVRRKPVIMSPDTTMIQALNLFRERRTHFALITREVDVVNECLQSGKAMPKTVKFLGAITLEDIMEQLIQEEIEDEFDSSFDVKGITIEEQRLVTHQIFHKRPPHNISPKNQRAAIREKRTELKLKQLHQQQQLFKNVIEHGKAGTGTSELVGRSSTHPQEIVDNTNNKSAKGDVILSPEMETDSKEIEIESKSLLGTES</sequence>
<dbReference type="InterPro" id="IPR045095">
    <property type="entry name" value="ACDP"/>
</dbReference>
<evidence type="ECO:0000313" key="5">
    <source>
        <dbReference type="EMBL" id="ETO00219.1"/>
    </source>
</evidence>
<dbReference type="Gene3D" id="3.10.580.10">
    <property type="entry name" value="CBS-domain"/>
    <property type="match status" value="1"/>
</dbReference>
<feature type="domain" description="CBS" evidence="4">
    <location>
        <begin position="68"/>
        <end position="142"/>
    </location>
</feature>
<feature type="region of interest" description="Disordered" evidence="3">
    <location>
        <begin position="212"/>
        <end position="266"/>
    </location>
</feature>
<evidence type="ECO:0000256" key="3">
    <source>
        <dbReference type="SAM" id="MobiDB-lite"/>
    </source>
</evidence>